<dbReference type="InterPro" id="IPR052557">
    <property type="entry name" value="CAP/Cytokinesis_protein"/>
</dbReference>
<feature type="transmembrane region" description="Helical" evidence="1">
    <location>
        <begin position="6"/>
        <end position="25"/>
    </location>
</feature>
<feature type="transmembrane region" description="Helical" evidence="1">
    <location>
        <begin position="128"/>
        <end position="152"/>
    </location>
</feature>
<dbReference type="GO" id="GO:0005737">
    <property type="term" value="C:cytoplasm"/>
    <property type="evidence" value="ECO:0007669"/>
    <property type="project" value="TreeGrafter"/>
</dbReference>
<dbReference type="PANTHER" id="PTHR46333">
    <property type="entry name" value="CYTOKINESIS PROTEIN 3"/>
    <property type="match status" value="1"/>
</dbReference>
<dbReference type="PANTHER" id="PTHR46333:SF2">
    <property type="entry name" value="CYTOKINESIS PROTEIN 3"/>
    <property type="match status" value="1"/>
</dbReference>
<evidence type="ECO:0000313" key="3">
    <source>
        <dbReference type="EMBL" id="TDY46270.1"/>
    </source>
</evidence>
<dbReference type="Gene3D" id="3.10.620.30">
    <property type="match status" value="1"/>
</dbReference>
<evidence type="ECO:0000259" key="2">
    <source>
        <dbReference type="SMART" id="SM00460"/>
    </source>
</evidence>
<feature type="transmembrane region" description="Helical" evidence="1">
    <location>
        <begin position="32"/>
        <end position="50"/>
    </location>
</feature>
<proteinExistence type="predicted"/>
<dbReference type="RefSeq" id="WP_134159635.1">
    <property type="nucleotide sequence ID" value="NZ_SORF01000007.1"/>
</dbReference>
<comment type="caution">
    <text evidence="3">The sequence shown here is derived from an EMBL/GenBank/DDBJ whole genome shotgun (WGS) entry which is preliminary data.</text>
</comment>
<dbReference type="InterPro" id="IPR038765">
    <property type="entry name" value="Papain-like_cys_pep_sf"/>
</dbReference>
<keyword evidence="1" id="KW-0812">Transmembrane</keyword>
<gene>
    <name evidence="3" type="ORF">C7445_10744</name>
</gene>
<evidence type="ECO:0000313" key="4">
    <source>
        <dbReference type="Proteomes" id="UP000294581"/>
    </source>
</evidence>
<keyword evidence="1" id="KW-0472">Membrane</keyword>
<dbReference type="Proteomes" id="UP000294581">
    <property type="component" value="Unassembled WGS sequence"/>
</dbReference>
<sequence>MYDWLTIVLVGCVIISAVLGFARGFTRELRTTIAQIMNIAIACFSGWLAWRLSGYVQQWMIHPARTAHFPTWLTHLAIAWQQAPRMGNLICFAALYLVLSNFIMAIVRPIGSMIFARSQRTPDMFGRIGGGGIGAIAGSIRAMALGACIFLATQYLSLPALAQATNASTPYTILERDVYKPWLQPFATRELPVLAQGALHPIADNISLFAIPTPGAATETGILIVPKAVAEKARQITKGDTTPEQKARALYEWEIHHISYNWAKYDDYVEHGKWDAQSPLQTLKTGKGVCADFALLYADMAHTCGLTVRIDEGLGGIAGNEGSHAWNEVYLPNEHRWMLIDTTWGSEQDVWFDVPPAQFDQTHHAETSITFYASS</sequence>
<keyword evidence="1" id="KW-1133">Transmembrane helix</keyword>
<dbReference type="SMART" id="SM00460">
    <property type="entry name" value="TGc"/>
    <property type="match status" value="1"/>
</dbReference>
<evidence type="ECO:0000256" key="1">
    <source>
        <dbReference type="SAM" id="Phobius"/>
    </source>
</evidence>
<reference evidence="3 4" key="1">
    <citation type="submission" date="2019-03" db="EMBL/GenBank/DDBJ databases">
        <title>Genomic Encyclopedia of Type Strains, Phase IV (KMG-IV): sequencing the most valuable type-strain genomes for metagenomic binning, comparative biology and taxonomic classification.</title>
        <authorList>
            <person name="Goeker M."/>
        </authorList>
    </citation>
    <scope>NUCLEOTIDE SEQUENCE [LARGE SCALE GENOMIC DNA]</scope>
    <source>
        <strain evidence="3 4">DSM 17974</strain>
    </source>
</reference>
<protein>
    <submittedName>
        <fullName evidence="3">Colicin V production protein</fullName>
    </submittedName>
</protein>
<dbReference type="Pfam" id="PF01841">
    <property type="entry name" value="Transglut_core"/>
    <property type="match status" value="1"/>
</dbReference>
<name>A0A4R8LLQ5_9BACL</name>
<dbReference type="AlphaFoldDB" id="A0A4R8LLQ5"/>
<dbReference type="EMBL" id="SORF01000007">
    <property type="protein sequence ID" value="TDY46270.1"/>
    <property type="molecule type" value="Genomic_DNA"/>
</dbReference>
<feature type="transmembrane region" description="Helical" evidence="1">
    <location>
        <begin position="86"/>
        <end position="107"/>
    </location>
</feature>
<feature type="domain" description="Transglutaminase-like" evidence="2">
    <location>
        <begin position="282"/>
        <end position="344"/>
    </location>
</feature>
<keyword evidence="4" id="KW-1185">Reference proteome</keyword>
<dbReference type="SUPFAM" id="SSF54001">
    <property type="entry name" value="Cysteine proteinases"/>
    <property type="match status" value="1"/>
</dbReference>
<dbReference type="OrthoDB" id="1817605at2"/>
<dbReference type="InterPro" id="IPR002931">
    <property type="entry name" value="Transglutaminase-like"/>
</dbReference>
<organism evidence="3 4">
    <name type="scientific">Alicyclobacillus sacchari</name>
    <dbReference type="NCBI Taxonomy" id="392010"/>
    <lineage>
        <taxon>Bacteria</taxon>
        <taxon>Bacillati</taxon>
        <taxon>Bacillota</taxon>
        <taxon>Bacilli</taxon>
        <taxon>Bacillales</taxon>
        <taxon>Alicyclobacillaceae</taxon>
        <taxon>Alicyclobacillus</taxon>
    </lineage>
</organism>
<accession>A0A4R8LLQ5</accession>